<feature type="compositionally biased region" description="Polar residues" evidence="1">
    <location>
        <begin position="32"/>
        <end position="41"/>
    </location>
</feature>
<reference evidence="2 3" key="2">
    <citation type="journal article" date="2010" name="J. Bacteriol.">
        <title>Complete genome sequence of Beijerinckia indica subsp. indica.</title>
        <authorList>
            <person name="Tamas I."/>
            <person name="Dedysh S.N."/>
            <person name="Liesack W."/>
            <person name="Stott M.B."/>
            <person name="Alam M."/>
            <person name="Murrell J.C."/>
            <person name="Dunfield P.F."/>
        </authorList>
    </citation>
    <scope>NUCLEOTIDE SEQUENCE [LARGE SCALE GENOMIC DNA]</scope>
    <source>
        <strain evidence="3">ATCC 9039 / DSM 1715 / NCIMB 8712</strain>
    </source>
</reference>
<dbReference type="eggNOG" id="COG3951">
    <property type="taxonomic scope" value="Bacteria"/>
</dbReference>
<evidence type="ECO:0000313" key="2">
    <source>
        <dbReference type="EMBL" id="ACB97143.1"/>
    </source>
</evidence>
<evidence type="ECO:0008006" key="4">
    <source>
        <dbReference type="Google" id="ProtNLM"/>
    </source>
</evidence>
<dbReference type="OrthoDB" id="7889190at2"/>
<dbReference type="STRING" id="395963.Bind_3587"/>
<gene>
    <name evidence="2" type="ordered locus">Bind_3587</name>
</gene>
<dbReference type="EMBL" id="CP001016">
    <property type="protein sequence ID" value="ACB97143.1"/>
    <property type="molecule type" value="Genomic_DNA"/>
</dbReference>
<sequence length="169" mass="18193">MSIQPPSDIVLDVANAAGPISPIMARERLGSTDGSSSTNDVHFSHILDGVGSSEPPSHSLPLFLPKPRLETPSPNTRTKVFKDLETVLLRNFVEAMLPKNTEDVFGHGTAGNIWKSMMADQLSKEIGKRLDLGIGKVAATRMNYAGMFHSSPVDDSPFFKAVDIGSSKT</sequence>
<dbReference type="KEGG" id="bid:Bind_3587"/>
<keyword evidence="3" id="KW-1185">Reference proteome</keyword>
<feature type="region of interest" description="Disordered" evidence="1">
    <location>
        <begin position="28"/>
        <end position="76"/>
    </location>
</feature>
<protein>
    <recommendedName>
        <fullName evidence="4">Flagellar protein FlgJ N-terminal domain-containing protein</fullName>
    </recommendedName>
</protein>
<proteinExistence type="predicted"/>
<accession>B2IG69</accession>
<dbReference type="Proteomes" id="UP000001695">
    <property type="component" value="Chromosome"/>
</dbReference>
<dbReference type="AlphaFoldDB" id="B2IG69"/>
<dbReference type="RefSeq" id="WP_012386491.1">
    <property type="nucleotide sequence ID" value="NC_010581.1"/>
</dbReference>
<reference evidence="3" key="1">
    <citation type="submission" date="2008-03" db="EMBL/GenBank/DDBJ databases">
        <title>Complete sequence of chromosome of Beijerinckia indica subsp. indica ATCC 9039.</title>
        <authorList>
            <consortium name="US DOE Joint Genome Institute"/>
            <person name="Copeland A."/>
            <person name="Lucas S."/>
            <person name="Lapidus A."/>
            <person name="Glavina del Rio T."/>
            <person name="Dalin E."/>
            <person name="Tice H."/>
            <person name="Bruce D."/>
            <person name="Goodwin L."/>
            <person name="Pitluck S."/>
            <person name="LaButti K."/>
            <person name="Schmutz J."/>
            <person name="Larimer F."/>
            <person name="Land M."/>
            <person name="Hauser L."/>
            <person name="Kyrpides N."/>
            <person name="Mikhailova N."/>
            <person name="Dunfield P.F."/>
            <person name="Dedysh S.N."/>
            <person name="Liesack W."/>
            <person name="Saw J.H."/>
            <person name="Alam M."/>
            <person name="Chen Y."/>
            <person name="Murrell J.C."/>
            <person name="Richardson P."/>
        </authorList>
    </citation>
    <scope>NUCLEOTIDE SEQUENCE [LARGE SCALE GENOMIC DNA]</scope>
    <source>
        <strain evidence="3">ATCC 9039 / DSM 1715 / NCIMB 8712</strain>
    </source>
</reference>
<dbReference type="HOGENOM" id="CLU_117504_0_0_5"/>
<name>B2IG69_BEII9</name>
<evidence type="ECO:0000313" key="3">
    <source>
        <dbReference type="Proteomes" id="UP000001695"/>
    </source>
</evidence>
<evidence type="ECO:0000256" key="1">
    <source>
        <dbReference type="SAM" id="MobiDB-lite"/>
    </source>
</evidence>
<organism evidence="2 3">
    <name type="scientific">Beijerinckia indica subsp. indica (strain ATCC 9039 / DSM 1715 / NCIMB 8712)</name>
    <dbReference type="NCBI Taxonomy" id="395963"/>
    <lineage>
        <taxon>Bacteria</taxon>
        <taxon>Pseudomonadati</taxon>
        <taxon>Pseudomonadota</taxon>
        <taxon>Alphaproteobacteria</taxon>
        <taxon>Hyphomicrobiales</taxon>
        <taxon>Beijerinckiaceae</taxon>
        <taxon>Beijerinckia</taxon>
    </lineage>
</organism>